<name>A0ACB5T9T6_AMBMO</name>
<gene>
    <name evidence="1" type="ORF">Amon02_000649000</name>
</gene>
<proteinExistence type="predicted"/>
<accession>A0ACB5T9T6</accession>
<reference evidence="1" key="1">
    <citation type="submission" date="2023-04" db="EMBL/GenBank/DDBJ databases">
        <title>Ambrosiozyma monospora NBRC 10751.</title>
        <authorList>
            <person name="Ichikawa N."/>
            <person name="Sato H."/>
            <person name="Tonouchi N."/>
        </authorList>
    </citation>
    <scope>NUCLEOTIDE SEQUENCE</scope>
    <source>
        <strain evidence="1">NBRC 10751</strain>
    </source>
</reference>
<dbReference type="EMBL" id="BSXS01005084">
    <property type="protein sequence ID" value="GME83906.1"/>
    <property type="molecule type" value="Genomic_DNA"/>
</dbReference>
<evidence type="ECO:0000313" key="2">
    <source>
        <dbReference type="Proteomes" id="UP001165064"/>
    </source>
</evidence>
<evidence type="ECO:0000313" key="1">
    <source>
        <dbReference type="EMBL" id="GME83906.1"/>
    </source>
</evidence>
<keyword evidence="2" id="KW-1185">Reference proteome</keyword>
<sequence length="197" mass="20481">MGKDGRGNGTGTAGFVGSVGLADGDVGLYVDSRDCVCRYAVFYLHGSNGKVVVPSTSSSLCSSSSSSPDVKATTTTTNAANNVSSGTNHVAKPTNNTDQSATPTATAHKDQTRKYSQFSTSTSTDLMSLDSGYTSNLKILSLEQGIQKNYTYSHLDTGIYLNFDEDDMNGSAGTGNEISTGAGGDEFIRISLVLGKL</sequence>
<dbReference type="Proteomes" id="UP001165064">
    <property type="component" value="Unassembled WGS sequence"/>
</dbReference>
<comment type="caution">
    <text evidence="1">The sequence shown here is derived from an EMBL/GenBank/DDBJ whole genome shotgun (WGS) entry which is preliminary data.</text>
</comment>
<organism evidence="1 2">
    <name type="scientific">Ambrosiozyma monospora</name>
    <name type="common">Yeast</name>
    <name type="synonym">Endomycopsis monosporus</name>
    <dbReference type="NCBI Taxonomy" id="43982"/>
    <lineage>
        <taxon>Eukaryota</taxon>
        <taxon>Fungi</taxon>
        <taxon>Dikarya</taxon>
        <taxon>Ascomycota</taxon>
        <taxon>Saccharomycotina</taxon>
        <taxon>Pichiomycetes</taxon>
        <taxon>Pichiales</taxon>
        <taxon>Pichiaceae</taxon>
        <taxon>Ambrosiozyma</taxon>
    </lineage>
</organism>
<protein>
    <submittedName>
        <fullName evidence="1">Unnamed protein product</fullName>
    </submittedName>
</protein>